<dbReference type="GO" id="GO:0016763">
    <property type="term" value="F:pentosyltransferase activity"/>
    <property type="evidence" value="ECO:0007669"/>
    <property type="project" value="TreeGrafter"/>
</dbReference>
<dbReference type="InterPro" id="IPR056785">
    <property type="entry name" value="YkcA/B-like_C"/>
</dbReference>
<dbReference type="RefSeq" id="WP_111501926.1">
    <property type="nucleotide sequence ID" value="NZ_QKYN01000066.1"/>
</dbReference>
<comment type="subcellular location">
    <subcellularLocation>
        <location evidence="1">Cell membrane</location>
        <topology evidence="1">Multi-pass membrane protein</topology>
    </subcellularLocation>
</comment>
<feature type="transmembrane region" description="Helical" evidence="9">
    <location>
        <begin position="315"/>
        <end position="334"/>
    </location>
</feature>
<comment type="caution">
    <text evidence="12">The sequence shown here is derived from an EMBL/GenBank/DDBJ whole genome shotgun (WGS) entry which is preliminary data.</text>
</comment>
<organism evidence="12 13">
    <name type="scientific">Streptacidiphilus pinicola</name>
    <dbReference type="NCBI Taxonomy" id="2219663"/>
    <lineage>
        <taxon>Bacteria</taxon>
        <taxon>Bacillati</taxon>
        <taxon>Actinomycetota</taxon>
        <taxon>Actinomycetes</taxon>
        <taxon>Kitasatosporales</taxon>
        <taxon>Streptomycetaceae</taxon>
        <taxon>Streptacidiphilus</taxon>
    </lineage>
</organism>
<feature type="transmembrane region" description="Helical" evidence="9">
    <location>
        <begin position="375"/>
        <end position="395"/>
    </location>
</feature>
<feature type="transmembrane region" description="Helical" evidence="9">
    <location>
        <begin position="131"/>
        <end position="151"/>
    </location>
</feature>
<keyword evidence="13" id="KW-1185">Reference proteome</keyword>
<evidence type="ECO:0000259" key="10">
    <source>
        <dbReference type="Pfam" id="PF13231"/>
    </source>
</evidence>
<feature type="transmembrane region" description="Helical" evidence="9">
    <location>
        <begin position="101"/>
        <end position="125"/>
    </location>
</feature>
<dbReference type="AlphaFoldDB" id="A0A2X0K522"/>
<dbReference type="GO" id="GO:0005886">
    <property type="term" value="C:plasma membrane"/>
    <property type="evidence" value="ECO:0007669"/>
    <property type="project" value="UniProtKB-SubCell"/>
</dbReference>
<feature type="transmembrane region" description="Helical" evidence="9">
    <location>
        <begin position="227"/>
        <end position="245"/>
    </location>
</feature>
<dbReference type="InterPro" id="IPR050297">
    <property type="entry name" value="LipidA_mod_glycosyltrf_83"/>
</dbReference>
<reference evidence="12 13" key="1">
    <citation type="submission" date="2018-06" db="EMBL/GenBank/DDBJ databases">
        <title>Streptacidiphilus pinicola sp. nov., isolated from pine grove soil.</title>
        <authorList>
            <person name="Roh S.G."/>
            <person name="Park S."/>
            <person name="Kim M.-K."/>
            <person name="Yun B.-R."/>
            <person name="Park J."/>
            <person name="Kim M.J."/>
            <person name="Kim Y.S."/>
            <person name="Kim S.B."/>
        </authorList>
    </citation>
    <scope>NUCLEOTIDE SEQUENCE [LARGE SCALE GENOMIC DNA]</scope>
    <source>
        <strain evidence="12 13">MMS16-CNU450</strain>
    </source>
</reference>
<feature type="transmembrane region" description="Helical" evidence="9">
    <location>
        <begin position="346"/>
        <end position="369"/>
    </location>
</feature>
<evidence type="ECO:0000256" key="7">
    <source>
        <dbReference type="ARBA" id="ARBA00023136"/>
    </source>
</evidence>
<dbReference type="Proteomes" id="UP000248889">
    <property type="component" value="Unassembled WGS sequence"/>
</dbReference>
<feature type="region of interest" description="Disordered" evidence="8">
    <location>
        <begin position="487"/>
        <end position="585"/>
    </location>
</feature>
<proteinExistence type="predicted"/>
<feature type="transmembrane region" description="Helical" evidence="9">
    <location>
        <begin position="182"/>
        <end position="215"/>
    </location>
</feature>
<keyword evidence="3" id="KW-0328">Glycosyltransferase</keyword>
<keyword evidence="7 9" id="KW-0472">Membrane</keyword>
<feature type="domain" description="Putative mannosyltransferase YkcA/B-like C-terminal" evidence="11">
    <location>
        <begin position="596"/>
        <end position="690"/>
    </location>
</feature>
<protein>
    <submittedName>
        <fullName evidence="12">Glycosyl transferase</fullName>
    </submittedName>
</protein>
<dbReference type="GO" id="GO:0010041">
    <property type="term" value="P:response to iron(III) ion"/>
    <property type="evidence" value="ECO:0007669"/>
    <property type="project" value="TreeGrafter"/>
</dbReference>
<dbReference type="InterPro" id="IPR038731">
    <property type="entry name" value="RgtA/B/C-like"/>
</dbReference>
<sequence>MTATLPEPTVDQPAPAPERTGDPRWARPAFLCLLALTALLYLWDLGASGWANQFYSAAVQAGAHSWKAMFFGSSDSANFITVDKPPASLWVMELSARVFGVNAWSILVPQALEGVAAVAVVYAAVKRRFSAGPALVAGAVLALTPVAALMFRFNNPDALLALLLALAGYAVQRAQEQARTRWLLLAAACVGFAFLTKTLQAFLVLPAFGLTYLLFAPTGLWRRVRQLLLALVVLVVSSGWWVAVVELTPAQYRPYIGGSQHDDFLELTFGYNGFGRITGAETGSVGGGGGGATGGGMWGATGITRLFTSEMGGQIAWLLPAAFLLLVAGLWWLGPFTARRAPRTDGVRAALVLWGGALVTTFLVFSFMAGIFHPYYNVALAPYIAVVVGLGAGLVWERRGQWAASGVAAGVVAVTSVWAYVLLDRSADWLPWLRWAVLLVGLAAALVLAFGPLIGRRFWAAAAAAAVLASLAGPAAYSVETAGTAHSGSLPSAGPSVQGGGFGGGPGGGGMRGGGMRGGGMPAGGTRTGGAPGGGFAGGGSTGGGQGGFPGGGQSSQGGQGLKGFGGGTRTGGGMPGGGGGGAGGLLDGSKPGAALTALLKAGASGYTWVAAAVGSQNAAGYQLASDAPVMAVGGFNGTDPAPTLAEFESLVRAGKVHYFLGGALTMGGGGSSTGGSSDSAQIASWVAKNYTAKTVAGVTVYDLTKAKS</sequence>
<evidence type="ECO:0000256" key="9">
    <source>
        <dbReference type="SAM" id="Phobius"/>
    </source>
</evidence>
<keyword evidence="2" id="KW-1003">Cell membrane</keyword>
<evidence type="ECO:0000256" key="2">
    <source>
        <dbReference type="ARBA" id="ARBA00022475"/>
    </source>
</evidence>
<keyword evidence="4 12" id="KW-0808">Transferase</keyword>
<keyword evidence="6 9" id="KW-1133">Transmembrane helix</keyword>
<feature type="transmembrane region" description="Helical" evidence="9">
    <location>
        <begin position="402"/>
        <end position="420"/>
    </location>
</feature>
<accession>A0A2X0K522</accession>
<evidence type="ECO:0000256" key="8">
    <source>
        <dbReference type="SAM" id="MobiDB-lite"/>
    </source>
</evidence>
<dbReference type="GO" id="GO:0009103">
    <property type="term" value="P:lipopolysaccharide biosynthetic process"/>
    <property type="evidence" value="ECO:0007669"/>
    <property type="project" value="UniProtKB-ARBA"/>
</dbReference>
<evidence type="ECO:0000259" key="11">
    <source>
        <dbReference type="Pfam" id="PF24878"/>
    </source>
</evidence>
<evidence type="ECO:0000313" key="13">
    <source>
        <dbReference type="Proteomes" id="UP000248889"/>
    </source>
</evidence>
<dbReference type="PANTHER" id="PTHR33908:SF3">
    <property type="entry name" value="UNDECAPRENYL PHOSPHATE-ALPHA-4-AMINO-4-DEOXY-L-ARABINOSE ARABINOSYL TRANSFERASE"/>
    <property type="match status" value="1"/>
</dbReference>
<gene>
    <name evidence="12" type="ORF">DN069_17025</name>
</gene>
<feature type="domain" description="Glycosyltransferase RgtA/B/C/D-like" evidence="10">
    <location>
        <begin position="83"/>
        <end position="240"/>
    </location>
</feature>
<dbReference type="Pfam" id="PF24878">
    <property type="entry name" value="YkcB_C"/>
    <property type="match status" value="1"/>
</dbReference>
<evidence type="ECO:0000256" key="5">
    <source>
        <dbReference type="ARBA" id="ARBA00022692"/>
    </source>
</evidence>
<name>A0A2X0K522_9ACTN</name>
<dbReference type="EMBL" id="QKYN01000066">
    <property type="protein sequence ID" value="RAG84365.1"/>
    <property type="molecule type" value="Genomic_DNA"/>
</dbReference>
<dbReference type="Pfam" id="PF13231">
    <property type="entry name" value="PMT_2"/>
    <property type="match status" value="1"/>
</dbReference>
<keyword evidence="5 9" id="KW-0812">Transmembrane</keyword>
<evidence type="ECO:0000256" key="1">
    <source>
        <dbReference type="ARBA" id="ARBA00004651"/>
    </source>
</evidence>
<dbReference type="PANTHER" id="PTHR33908">
    <property type="entry name" value="MANNOSYLTRANSFERASE YKCB-RELATED"/>
    <property type="match status" value="1"/>
</dbReference>
<feature type="transmembrane region" description="Helical" evidence="9">
    <location>
        <begin position="432"/>
        <end position="451"/>
    </location>
</feature>
<dbReference type="OrthoDB" id="5241882at2"/>
<evidence type="ECO:0000256" key="3">
    <source>
        <dbReference type="ARBA" id="ARBA00022676"/>
    </source>
</evidence>
<feature type="region of interest" description="Disordered" evidence="8">
    <location>
        <begin position="1"/>
        <end position="22"/>
    </location>
</feature>
<evidence type="ECO:0000256" key="4">
    <source>
        <dbReference type="ARBA" id="ARBA00022679"/>
    </source>
</evidence>
<evidence type="ECO:0000256" key="6">
    <source>
        <dbReference type="ARBA" id="ARBA00022989"/>
    </source>
</evidence>
<evidence type="ECO:0000313" key="12">
    <source>
        <dbReference type="EMBL" id="RAG84365.1"/>
    </source>
</evidence>
<feature type="compositionally biased region" description="Gly residues" evidence="8">
    <location>
        <begin position="497"/>
        <end position="585"/>
    </location>
</feature>
<feature type="transmembrane region" description="Helical" evidence="9">
    <location>
        <begin position="25"/>
        <end position="43"/>
    </location>
</feature>